<dbReference type="PRINTS" id="PR00038">
    <property type="entry name" value="HTHLUXR"/>
</dbReference>
<keyword evidence="1" id="KW-0805">Transcription regulation</keyword>
<dbReference type="SMART" id="SM00448">
    <property type="entry name" value="REC"/>
    <property type="match status" value="1"/>
</dbReference>
<dbReference type="Pfam" id="PF00072">
    <property type="entry name" value="Response_reg"/>
    <property type="match status" value="1"/>
</dbReference>
<dbReference type="PROSITE" id="PS00622">
    <property type="entry name" value="HTH_LUXR_1"/>
    <property type="match status" value="1"/>
</dbReference>
<protein>
    <submittedName>
        <fullName evidence="7">DNA-binding response regulator</fullName>
    </submittedName>
</protein>
<dbReference type="InterPro" id="IPR000792">
    <property type="entry name" value="Tscrpt_reg_LuxR_C"/>
</dbReference>
<feature type="domain" description="HTH luxR-type" evidence="5">
    <location>
        <begin position="139"/>
        <end position="204"/>
    </location>
</feature>
<proteinExistence type="predicted"/>
<evidence type="ECO:0000256" key="3">
    <source>
        <dbReference type="ARBA" id="ARBA00023163"/>
    </source>
</evidence>
<evidence type="ECO:0000313" key="7">
    <source>
        <dbReference type="EMBL" id="GLR89955.1"/>
    </source>
</evidence>
<dbReference type="Pfam" id="PF00196">
    <property type="entry name" value="GerE"/>
    <property type="match status" value="1"/>
</dbReference>
<dbReference type="InterPro" id="IPR016032">
    <property type="entry name" value="Sig_transdc_resp-reg_C-effctor"/>
</dbReference>
<dbReference type="Proteomes" id="UP001156905">
    <property type="component" value="Unassembled WGS sequence"/>
</dbReference>
<keyword evidence="3" id="KW-0804">Transcription</keyword>
<dbReference type="GO" id="GO:0003677">
    <property type="term" value="F:DNA binding"/>
    <property type="evidence" value="ECO:0007669"/>
    <property type="project" value="UniProtKB-KW"/>
</dbReference>
<dbReference type="SUPFAM" id="SSF46894">
    <property type="entry name" value="C-terminal effector domain of the bipartite response regulators"/>
    <property type="match status" value="1"/>
</dbReference>
<dbReference type="PANTHER" id="PTHR44688">
    <property type="entry name" value="DNA-BINDING TRANSCRIPTIONAL ACTIVATOR DEVR_DOSR"/>
    <property type="match status" value="1"/>
</dbReference>
<dbReference type="SMART" id="SM00421">
    <property type="entry name" value="HTH_LUXR"/>
    <property type="match status" value="1"/>
</dbReference>
<dbReference type="Gene3D" id="1.10.10.10">
    <property type="entry name" value="Winged helix-like DNA-binding domain superfamily/Winged helix DNA-binding domain"/>
    <property type="match status" value="1"/>
</dbReference>
<keyword evidence="4" id="KW-0597">Phosphoprotein</keyword>
<dbReference type="PROSITE" id="PS50043">
    <property type="entry name" value="HTH_LUXR_2"/>
    <property type="match status" value="1"/>
</dbReference>
<dbReference type="InterPro" id="IPR001789">
    <property type="entry name" value="Sig_transdc_resp-reg_receiver"/>
</dbReference>
<evidence type="ECO:0000259" key="6">
    <source>
        <dbReference type="PROSITE" id="PS50110"/>
    </source>
</evidence>
<reference evidence="8" key="1">
    <citation type="journal article" date="2019" name="Int. J. Syst. Evol. Microbiol.">
        <title>The Global Catalogue of Microorganisms (GCM) 10K type strain sequencing project: providing services to taxonomists for standard genome sequencing and annotation.</title>
        <authorList>
            <consortium name="The Broad Institute Genomics Platform"/>
            <consortium name="The Broad Institute Genome Sequencing Center for Infectious Disease"/>
            <person name="Wu L."/>
            <person name="Ma J."/>
        </authorList>
    </citation>
    <scope>NUCLEOTIDE SEQUENCE [LARGE SCALE GENOMIC DNA]</scope>
    <source>
        <strain evidence="8">NBRC 102520</strain>
    </source>
</reference>
<dbReference type="InterPro" id="IPR011006">
    <property type="entry name" value="CheY-like_superfamily"/>
</dbReference>
<feature type="domain" description="Response regulatory" evidence="6">
    <location>
        <begin position="7"/>
        <end position="123"/>
    </location>
</feature>
<evidence type="ECO:0000256" key="4">
    <source>
        <dbReference type="PROSITE-ProRule" id="PRU00169"/>
    </source>
</evidence>
<dbReference type="SUPFAM" id="SSF52172">
    <property type="entry name" value="CheY-like"/>
    <property type="match status" value="1"/>
</dbReference>
<evidence type="ECO:0000313" key="8">
    <source>
        <dbReference type="Proteomes" id="UP001156905"/>
    </source>
</evidence>
<dbReference type="PROSITE" id="PS50110">
    <property type="entry name" value="RESPONSE_REGULATORY"/>
    <property type="match status" value="1"/>
</dbReference>
<dbReference type="EMBL" id="BSOW01000029">
    <property type="protein sequence ID" value="GLR89955.1"/>
    <property type="molecule type" value="Genomic_DNA"/>
</dbReference>
<name>A0ABQ6B8G1_9BRAD</name>
<dbReference type="RefSeq" id="WP_284272495.1">
    <property type="nucleotide sequence ID" value="NZ_BSOW01000029.1"/>
</dbReference>
<sequence>MSTCPATIYVIDDDEQIRTLLGDLCHDAGLEVKLFGSTDEFSAEQLSDGPSCLVLDVRFPGTSPTGLDLQRALADSGVSVPIVFISGHSDIRVSVEAMKRGAVEFLPKPFREQEFLDAVRLGVERDRRRLERELVVREARRRFEELTVRERDILLLMAEGLVAKQIAARLNVSEVTVKVHRARMMRKLQLRSPIEVVRLVDSIRPDVAMTRQGAVALNGAKPHAASSPSGLA</sequence>
<dbReference type="Gene3D" id="3.40.50.2300">
    <property type="match status" value="1"/>
</dbReference>
<accession>A0ABQ6B8G1</accession>
<keyword evidence="8" id="KW-1185">Reference proteome</keyword>
<gene>
    <name evidence="7" type="ORF">GCM10007857_66690</name>
</gene>
<dbReference type="InterPro" id="IPR036388">
    <property type="entry name" value="WH-like_DNA-bd_sf"/>
</dbReference>
<evidence type="ECO:0000256" key="1">
    <source>
        <dbReference type="ARBA" id="ARBA00023015"/>
    </source>
</evidence>
<dbReference type="PANTHER" id="PTHR44688:SF16">
    <property type="entry name" value="DNA-BINDING TRANSCRIPTIONAL ACTIVATOR DEVR_DOSR"/>
    <property type="match status" value="1"/>
</dbReference>
<keyword evidence="2 7" id="KW-0238">DNA-binding</keyword>
<comment type="caution">
    <text evidence="7">The sequence shown here is derived from an EMBL/GenBank/DDBJ whole genome shotgun (WGS) entry which is preliminary data.</text>
</comment>
<organism evidence="7 8">
    <name type="scientific">Bradyrhizobium iriomotense</name>
    <dbReference type="NCBI Taxonomy" id="441950"/>
    <lineage>
        <taxon>Bacteria</taxon>
        <taxon>Pseudomonadati</taxon>
        <taxon>Pseudomonadota</taxon>
        <taxon>Alphaproteobacteria</taxon>
        <taxon>Hyphomicrobiales</taxon>
        <taxon>Nitrobacteraceae</taxon>
        <taxon>Bradyrhizobium</taxon>
    </lineage>
</organism>
<feature type="modified residue" description="4-aspartylphosphate" evidence="4">
    <location>
        <position position="56"/>
    </location>
</feature>
<dbReference type="CDD" id="cd06170">
    <property type="entry name" value="LuxR_C_like"/>
    <property type="match status" value="1"/>
</dbReference>
<evidence type="ECO:0000259" key="5">
    <source>
        <dbReference type="PROSITE" id="PS50043"/>
    </source>
</evidence>
<evidence type="ECO:0000256" key="2">
    <source>
        <dbReference type="ARBA" id="ARBA00023125"/>
    </source>
</evidence>